<reference evidence="1" key="1">
    <citation type="submission" date="2020-08" db="EMBL/GenBank/DDBJ databases">
        <title>Chromosome-level assembly of Southern catfish (Silurus meridionalis) provides insights into visual adaptation to the nocturnal and benthic lifestyles.</title>
        <authorList>
            <person name="Zhang Y."/>
            <person name="Wang D."/>
            <person name="Peng Z."/>
        </authorList>
    </citation>
    <scope>NUCLEOTIDE SEQUENCE</scope>
    <source>
        <strain evidence="1">SWU-2019-XX</strain>
        <tissue evidence="1">Muscle</tissue>
    </source>
</reference>
<evidence type="ECO:0000313" key="1">
    <source>
        <dbReference type="EMBL" id="KAF7691684.1"/>
    </source>
</evidence>
<gene>
    <name evidence="1" type="ORF">HF521_010651</name>
</gene>
<name>A0A8T0AK28_SILME</name>
<feature type="non-terminal residue" evidence="1">
    <location>
        <position position="1"/>
    </location>
</feature>
<comment type="caution">
    <text evidence="1">The sequence shown here is derived from an EMBL/GenBank/DDBJ whole genome shotgun (WGS) entry which is preliminary data.</text>
</comment>
<dbReference type="EMBL" id="JABFDY010000021">
    <property type="protein sequence ID" value="KAF7691684.1"/>
    <property type="molecule type" value="Genomic_DNA"/>
</dbReference>
<dbReference type="Proteomes" id="UP000606274">
    <property type="component" value="Unassembled WGS sequence"/>
</dbReference>
<dbReference type="AlphaFoldDB" id="A0A8T0AK28"/>
<keyword evidence="2" id="KW-1185">Reference proteome</keyword>
<protein>
    <submittedName>
        <fullName evidence="1">Uncharacterized protein</fullName>
    </submittedName>
</protein>
<proteinExistence type="predicted"/>
<organism evidence="1 2">
    <name type="scientific">Silurus meridionalis</name>
    <name type="common">Southern catfish</name>
    <name type="synonym">Silurus soldatovi meridionalis</name>
    <dbReference type="NCBI Taxonomy" id="175797"/>
    <lineage>
        <taxon>Eukaryota</taxon>
        <taxon>Metazoa</taxon>
        <taxon>Chordata</taxon>
        <taxon>Craniata</taxon>
        <taxon>Vertebrata</taxon>
        <taxon>Euteleostomi</taxon>
        <taxon>Actinopterygii</taxon>
        <taxon>Neopterygii</taxon>
        <taxon>Teleostei</taxon>
        <taxon>Ostariophysi</taxon>
        <taxon>Siluriformes</taxon>
        <taxon>Siluridae</taxon>
        <taxon>Silurus</taxon>
    </lineage>
</organism>
<sequence>MNMDDQYYILVNVYGFNNAIQNRQLTSDVSNGIRSLKLIYQTVIIIMGAQNKKLYYTGAETWAGIEDNQEDFTSVELDQAITESCSHCGHHQHPVQMDLIETLISGETPTLTPLTM</sequence>
<accession>A0A8T0AK28</accession>
<evidence type="ECO:0000313" key="2">
    <source>
        <dbReference type="Proteomes" id="UP000606274"/>
    </source>
</evidence>